<dbReference type="EMBL" id="FNUS01000003">
    <property type="protein sequence ID" value="SEG15564.1"/>
    <property type="molecule type" value="Genomic_DNA"/>
</dbReference>
<proteinExistence type="predicted"/>
<dbReference type="Proteomes" id="UP000236738">
    <property type="component" value="Unassembled WGS sequence"/>
</dbReference>
<organism evidence="1 2">
    <name type="scientific">Halpernia humi</name>
    <dbReference type="NCBI Taxonomy" id="493375"/>
    <lineage>
        <taxon>Bacteria</taxon>
        <taxon>Pseudomonadati</taxon>
        <taxon>Bacteroidota</taxon>
        <taxon>Flavobacteriia</taxon>
        <taxon>Flavobacteriales</taxon>
        <taxon>Weeksellaceae</taxon>
        <taxon>Chryseobacterium group</taxon>
        <taxon>Halpernia</taxon>
    </lineage>
</organism>
<protein>
    <submittedName>
        <fullName evidence="1">Uncharacterized protein</fullName>
    </submittedName>
</protein>
<evidence type="ECO:0000313" key="2">
    <source>
        <dbReference type="Proteomes" id="UP000236738"/>
    </source>
</evidence>
<gene>
    <name evidence="1" type="ORF">SAMN05421847_1566</name>
</gene>
<reference evidence="2" key="1">
    <citation type="submission" date="2016-10" db="EMBL/GenBank/DDBJ databases">
        <authorList>
            <person name="Varghese N."/>
            <person name="Submissions S."/>
        </authorList>
    </citation>
    <scope>NUCLEOTIDE SEQUENCE [LARGE SCALE GENOMIC DNA]</scope>
    <source>
        <strain evidence="2">DSM 21580</strain>
    </source>
</reference>
<dbReference type="AlphaFoldDB" id="A0A1H5XUY3"/>
<name>A0A1H5XUY3_9FLAO</name>
<sequence length="50" mass="5932">MLSKFRKVIIDNFYRRTMFLIRYGCKFATSGRKDAKKIMTKFYGNENGGE</sequence>
<keyword evidence="2" id="KW-1185">Reference proteome</keyword>
<accession>A0A1H5XUY3</accession>
<evidence type="ECO:0000313" key="1">
    <source>
        <dbReference type="EMBL" id="SEG15564.1"/>
    </source>
</evidence>